<dbReference type="PANTHER" id="PTHR33481:SF1">
    <property type="entry name" value="ENDONUCLEASE_EXONUCLEASE_PHOSPHATASE DOMAIN-CONTAINING PROTEIN-RELATED"/>
    <property type="match status" value="1"/>
</dbReference>
<gene>
    <name evidence="1" type="ORF">FIBSPDRAFT_671951</name>
</gene>
<protein>
    <recommendedName>
        <fullName evidence="3">Reverse transcriptase domain-containing protein</fullName>
    </recommendedName>
</protein>
<evidence type="ECO:0000313" key="1">
    <source>
        <dbReference type="EMBL" id="KZP04257.1"/>
    </source>
</evidence>
<evidence type="ECO:0000313" key="2">
    <source>
        <dbReference type="Proteomes" id="UP000076532"/>
    </source>
</evidence>
<organism evidence="1 2">
    <name type="scientific">Athelia psychrophila</name>
    <dbReference type="NCBI Taxonomy" id="1759441"/>
    <lineage>
        <taxon>Eukaryota</taxon>
        <taxon>Fungi</taxon>
        <taxon>Dikarya</taxon>
        <taxon>Basidiomycota</taxon>
        <taxon>Agaricomycotina</taxon>
        <taxon>Agaricomycetes</taxon>
        <taxon>Agaricomycetidae</taxon>
        <taxon>Atheliales</taxon>
        <taxon>Atheliaceae</taxon>
        <taxon>Athelia</taxon>
    </lineage>
</organism>
<reference evidence="1 2" key="1">
    <citation type="journal article" date="2016" name="Mol. Biol. Evol.">
        <title>Comparative Genomics of Early-Diverging Mushroom-Forming Fungi Provides Insights into the Origins of Lignocellulose Decay Capabilities.</title>
        <authorList>
            <person name="Nagy L.G."/>
            <person name="Riley R."/>
            <person name="Tritt A."/>
            <person name="Adam C."/>
            <person name="Daum C."/>
            <person name="Floudas D."/>
            <person name="Sun H."/>
            <person name="Yadav J.S."/>
            <person name="Pangilinan J."/>
            <person name="Larsson K.H."/>
            <person name="Matsuura K."/>
            <person name="Barry K."/>
            <person name="Labutti K."/>
            <person name="Kuo R."/>
            <person name="Ohm R.A."/>
            <person name="Bhattacharya S.S."/>
            <person name="Shirouzu T."/>
            <person name="Yoshinaga Y."/>
            <person name="Martin F.M."/>
            <person name="Grigoriev I.V."/>
            <person name="Hibbett D.S."/>
        </authorList>
    </citation>
    <scope>NUCLEOTIDE SEQUENCE [LARGE SCALE GENOMIC DNA]</scope>
    <source>
        <strain evidence="1 2">CBS 109695</strain>
    </source>
</reference>
<dbReference type="OrthoDB" id="3261222at2759"/>
<keyword evidence="2" id="KW-1185">Reference proteome</keyword>
<name>A0A167USL0_9AGAM</name>
<dbReference type="AlphaFoldDB" id="A0A167USL0"/>
<dbReference type="EMBL" id="KV417942">
    <property type="protein sequence ID" value="KZP04257.1"/>
    <property type="molecule type" value="Genomic_DNA"/>
</dbReference>
<proteinExistence type="predicted"/>
<accession>A0A167USL0</accession>
<dbReference type="Proteomes" id="UP000076532">
    <property type="component" value="Unassembled WGS sequence"/>
</dbReference>
<dbReference type="STRING" id="436010.A0A167USL0"/>
<sequence length="148" mass="16426">PVASTKFLGLILDQNLTFKQHADYAAAKGRFWINQTKRISKTVKGMQGVYSRHLYLTVCVPRMLYGASIWLNPIRRAPNTRARGSVAAAAALSRVQRTAALHITGGMRTSPTDLLNAHADLLPMELLIDKWCHREALRLASLPATHLL</sequence>
<dbReference type="PANTHER" id="PTHR33481">
    <property type="entry name" value="REVERSE TRANSCRIPTASE"/>
    <property type="match status" value="1"/>
</dbReference>
<feature type="non-terminal residue" evidence="1">
    <location>
        <position position="1"/>
    </location>
</feature>
<evidence type="ECO:0008006" key="3">
    <source>
        <dbReference type="Google" id="ProtNLM"/>
    </source>
</evidence>
<feature type="non-terminal residue" evidence="1">
    <location>
        <position position="148"/>
    </location>
</feature>